<dbReference type="Proteomes" id="UP001235939">
    <property type="component" value="Chromosome 01"/>
</dbReference>
<name>A0ABY6K1C8_9ARAC</name>
<dbReference type="PROSITE" id="PS52035">
    <property type="entry name" value="PEPTIDASE_M14"/>
    <property type="match status" value="1"/>
</dbReference>
<protein>
    <recommendedName>
        <fullName evidence="4">Peptidase M14 domain-containing protein</fullName>
    </recommendedName>
</protein>
<comment type="cofactor">
    <cofactor evidence="1">
        <name>Zn(2+)</name>
        <dbReference type="ChEBI" id="CHEBI:29105"/>
    </cofactor>
</comment>
<dbReference type="Pfam" id="PF00246">
    <property type="entry name" value="Peptidase_M14"/>
    <property type="match status" value="1"/>
</dbReference>
<dbReference type="EMBL" id="CP092863">
    <property type="protein sequence ID" value="UYV60990.1"/>
    <property type="molecule type" value="Genomic_DNA"/>
</dbReference>
<sequence length="167" mass="18677">MHTQCSRHYLWENVKPVVYTRACEEENKLWTGNSTGPEDLLNSRSAVPFFSRYQRLGDIYRYIAGLASSNPELAGIQNIGTSTEGNVLQVIKPLCFWHSQIGSPRSNKSAIWLDGGMHAREWISPATVTYIATQVNPLRNTPSSWNDLGVLTAHPQLQLRAARPQVG</sequence>
<reference evidence="5 6" key="1">
    <citation type="submission" date="2022-01" db="EMBL/GenBank/DDBJ databases">
        <title>A chromosomal length assembly of Cordylochernes scorpioides.</title>
        <authorList>
            <person name="Zeh D."/>
            <person name="Zeh J."/>
        </authorList>
    </citation>
    <scope>NUCLEOTIDE SEQUENCE [LARGE SCALE GENOMIC DNA]</scope>
    <source>
        <strain evidence="5">IN4F17</strain>
        <tissue evidence="5">Whole Body</tissue>
    </source>
</reference>
<comment type="similarity">
    <text evidence="2 3">Belongs to the peptidase M14 family.</text>
</comment>
<evidence type="ECO:0000313" key="5">
    <source>
        <dbReference type="EMBL" id="UYV60990.1"/>
    </source>
</evidence>
<gene>
    <name evidence="5" type="ORF">LAZ67_1003010</name>
</gene>
<evidence type="ECO:0000259" key="4">
    <source>
        <dbReference type="PROSITE" id="PS52035"/>
    </source>
</evidence>
<proteinExistence type="inferred from homology"/>
<accession>A0ABY6K1C8</accession>
<dbReference type="PANTHER" id="PTHR11705:SF91">
    <property type="entry name" value="FI01817P-RELATED"/>
    <property type="match status" value="1"/>
</dbReference>
<evidence type="ECO:0000256" key="2">
    <source>
        <dbReference type="ARBA" id="ARBA00005988"/>
    </source>
</evidence>
<dbReference type="InterPro" id="IPR000834">
    <property type="entry name" value="Peptidase_M14"/>
</dbReference>
<feature type="domain" description="Peptidase M14" evidence="4">
    <location>
        <begin position="52"/>
        <end position="167"/>
    </location>
</feature>
<dbReference type="SUPFAM" id="SSF53187">
    <property type="entry name" value="Zn-dependent exopeptidases"/>
    <property type="match status" value="1"/>
</dbReference>
<organism evidence="5 6">
    <name type="scientific">Cordylochernes scorpioides</name>
    <dbReference type="NCBI Taxonomy" id="51811"/>
    <lineage>
        <taxon>Eukaryota</taxon>
        <taxon>Metazoa</taxon>
        <taxon>Ecdysozoa</taxon>
        <taxon>Arthropoda</taxon>
        <taxon>Chelicerata</taxon>
        <taxon>Arachnida</taxon>
        <taxon>Pseudoscorpiones</taxon>
        <taxon>Cheliferoidea</taxon>
        <taxon>Chernetidae</taxon>
        <taxon>Cordylochernes</taxon>
    </lineage>
</organism>
<dbReference type="Gene3D" id="3.40.630.10">
    <property type="entry name" value="Zn peptidases"/>
    <property type="match status" value="1"/>
</dbReference>
<dbReference type="PANTHER" id="PTHR11705">
    <property type="entry name" value="PROTEASE FAMILY M14 CARBOXYPEPTIDASE A,B"/>
    <property type="match status" value="1"/>
</dbReference>
<evidence type="ECO:0000256" key="1">
    <source>
        <dbReference type="ARBA" id="ARBA00001947"/>
    </source>
</evidence>
<keyword evidence="6" id="KW-1185">Reference proteome</keyword>
<evidence type="ECO:0000256" key="3">
    <source>
        <dbReference type="PROSITE-ProRule" id="PRU01379"/>
    </source>
</evidence>
<comment type="caution">
    <text evidence="3">Lacks conserved residue(s) required for the propagation of feature annotation.</text>
</comment>
<evidence type="ECO:0000313" key="6">
    <source>
        <dbReference type="Proteomes" id="UP001235939"/>
    </source>
</evidence>